<protein>
    <submittedName>
        <fullName evidence="1">Uncharacterized protein</fullName>
    </submittedName>
</protein>
<reference evidence="1 2" key="1">
    <citation type="journal article" date="2013" name="Sci. Rep.">
        <title>Extraordinary expansion of a Sorangium cellulosum genome from an alkaline milieu.</title>
        <authorList>
            <person name="Han K."/>
            <person name="Li Z.F."/>
            <person name="Peng R."/>
            <person name="Zhu L.P."/>
            <person name="Zhou T."/>
            <person name="Wang L.G."/>
            <person name="Li S.G."/>
            <person name="Zhang X.B."/>
            <person name="Hu W."/>
            <person name="Wu Z.H."/>
            <person name="Qin N."/>
            <person name="Li Y.Z."/>
        </authorList>
    </citation>
    <scope>NUCLEOTIDE SEQUENCE [LARGE SCALE GENOMIC DNA]</scope>
    <source>
        <strain evidence="1 2">So0157-2</strain>
    </source>
</reference>
<accession>S4XN92</accession>
<evidence type="ECO:0000313" key="2">
    <source>
        <dbReference type="Proteomes" id="UP000014803"/>
    </source>
</evidence>
<sequence>MAAYTDDTLHAVDDRLEYAITIVELDRISIAVDDAAQ</sequence>
<dbReference type="KEGG" id="scu:SCE1572_01155"/>
<dbReference type="EMBL" id="CP003969">
    <property type="protein sequence ID" value="AGP33230.1"/>
    <property type="molecule type" value="Genomic_DNA"/>
</dbReference>
<gene>
    <name evidence="1" type="ORF">SCE1572_01155</name>
</gene>
<organism evidence="1 2">
    <name type="scientific">Sorangium cellulosum So0157-2</name>
    <dbReference type="NCBI Taxonomy" id="1254432"/>
    <lineage>
        <taxon>Bacteria</taxon>
        <taxon>Pseudomonadati</taxon>
        <taxon>Myxococcota</taxon>
        <taxon>Polyangia</taxon>
        <taxon>Polyangiales</taxon>
        <taxon>Polyangiaceae</taxon>
        <taxon>Sorangium</taxon>
    </lineage>
</organism>
<proteinExistence type="predicted"/>
<dbReference type="Proteomes" id="UP000014803">
    <property type="component" value="Chromosome"/>
</dbReference>
<dbReference type="HOGENOM" id="CLU_3348738_0_0_7"/>
<name>S4XN92_SORCE</name>
<evidence type="ECO:0000313" key="1">
    <source>
        <dbReference type="EMBL" id="AGP33230.1"/>
    </source>
</evidence>
<dbReference type="AlphaFoldDB" id="S4XN92"/>